<dbReference type="InterPro" id="IPR029057">
    <property type="entry name" value="PRTase-like"/>
</dbReference>
<dbReference type="NCBIfam" id="TIGR00336">
    <property type="entry name" value="pyrE"/>
    <property type="match status" value="1"/>
</dbReference>
<dbReference type="GO" id="GO:0004590">
    <property type="term" value="F:orotidine-5'-phosphate decarboxylase activity"/>
    <property type="evidence" value="ECO:0007669"/>
    <property type="project" value="TreeGrafter"/>
</dbReference>
<dbReference type="Gene3D" id="3.40.50.2020">
    <property type="match status" value="1"/>
</dbReference>
<evidence type="ECO:0000256" key="8">
    <source>
        <dbReference type="ARBA" id="ARBA00023268"/>
    </source>
</evidence>
<dbReference type="GO" id="GO:0004588">
    <property type="term" value="F:orotate phosphoribosyltransferase activity"/>
    <property type="evidence" value="ECO:0007669"/>
    <property type="project" value="UniProtKB-UniRule"/>
</dbReference>
<evidence type="ECO:0000256" key="4">
    <source>
        <dbReference type="ARBA" id="ARBA00022679"/>
    </source>
</evidence>
<keyword evidence="8" id="KW-0511">Multifunctional enzyme</keyword>
<evidence type="ECO:0000256" key="3">
    <source>
        <dbReference type="ARBA" id="ARBA00022676"/>
    </source>
</evidence>
<comment type="cofactor">
    <cofactor evidence="9">
        <name>Mg(2+)</name>
        <dbReference type="ChEBI" id="CHEBI:18420"/>
    </cofactor>
</comment>
<gene>
    <name evidence="9" type="primary">pyrE</name>
    <name evidence="10" type="ORF">COB11_05665</name>
</gene>
<comment type="caution">
    <text evidence="10">The sequence shown here is derived from an EMBL/GenBank/DDBJ whole genome shotgun (WGS) entry which is preliminary data.</text>
</comment>
<feature type="binding site" evidence="9">
    <location>
        <position position="90"/>
    </location>
    <ligand>
        <name>5-phospho-alpha-D-ribose 1-diphosphate</name>
        <dbReference type="ChEBI" id="CHEBI:58017"/>
        <note>ligand shared between dimeric partners</note>
    </ligand>
</feature>
<keyword evidence="3 9" id="KW-0328">Glycosyltransferase</keyword>
<feature type="binding site" evidence="9">
    <location>
        <position position="148"/>
    </location>
    <ligand>
        <name>orotate</name>
        <dbReference type="ChEBI" id="CHEBI:30839"/>
    </ligand>
</feature>
<dbReference type="InterPro" id="IPR000836">
    <property type="entry name" value="PRTase_dom"/>
</dbReference>
<proteinExistence type="inferred from homology"/>
<comment type="pathway">
    <text evidence="1">Pyrimidine metabolism; UMP biosynthesis via de novo pathway; UMP from orotate: step 2/2.</text>
</comment>
<dbReference type="GO" id="GO:0000287">
    <property type="term" value="F:magnesium ion binding"/>
    <property type="evidence" value="ECO:0007669"/>
    <property type="project" value="UniProtKB-UniRule"/>
</dbReference>
<evidence type="ECO:0000313" key="11">
    <source>
        <dbReference type="Proteomes" id="UP000217838"/>
    </source>
</evidence>
<name>A0A2A4YF54_UNCAE</name>
<feature type="binding site" evidence="9">
    <location>
        <position position="94"/>
    </location>
    <ligand>
        <name>5-phospho-alpha-D-ribose 1-diphosphate</name>
        <dbReference type="ChEBI" id="CHEBI:58017"/>
        <note>ligand shared between dimeric partners</note>
    </ligand>
</feature>
<keyword evidence="7" id="KW-0456">Lyase</keyword>
<dbReference type="InterPro" id="IPR023031">
    <property type="entry name" value="OPRT"/>
</dbReference>
<dbReference type="InterPro" id="IPR004467">
    <property type="entry name" value="Or_phspho_trans_dom"/>
</dbReference>
<dbReference type="AlphaFoldDB" id="A0A2A4YF54"/>
<comment type="function">
    <text evidence="9">Catalyzes the transfer of a ribosyl phosphate group from 5-phosphoribose 1-diphosphate to orotate, leading to the formation of orotidine monophosphate (OMP).</text>
</comment>
<keyword evidence="6 9" id="KW-0665">Pyrimidine biosynthesis</keyword>
<comment type="similarity">
    <text evidence="9">Belongs to the purine/pyrimidine phosphoribosyltransferase family. PyrE subfamily.</text>
</comment>
<evidence type="ECO:0000256" key="6">
    <source>
        <dbReference type="ARBA" id="ARBA00022975"/>
    </source>
</evidence>
<feature type="binding site" description="in other chain" evidence="9">
    <location>
        <position position="24"/>
    </location>
    <ligand>
        <name>5-phospho-alpha-D-ribose 1-diphosphate</name>
        <dbReference type="ChEBI" id="CHEBI:58017"/>
        <note>ligand shared between dimeric partners</note>
    </ligand>
</feature>
<sequence length="201" mass="22687">MKHFEIIDQLYEIGALKFGDFKLKSGIQSPFYLDLRLIISYPKLLETISDQLWKKASGLKADRICGVPYTALPIATCLSLKHNIPMLLKRKEVKAYGTKQMIEGHFDENDRCLIIEDLITSGASIIETIGPLQEAGLKIEDIVIIVDREQGGILAVEKQGFHVHSLYTITDIANHLCTAGKITEEKKDEIFEFIKNNQVKL</sequence>
<evidence type="ECO:0000256" key="1">
    <source>
        <dbReference type="ARBA" id="ARBA00004861"/>
    </source>
</evidence>
<comment type="subunit">
    <text evidence="9">Homodimer.</text>
</comment>
<dbReference type="FunFam" id="3.40.50.2020:FF:000025">
    <property type="entry name" value="Uridine monophosphate synthetase"/>
    <property type="match status" value="1"/>
</dbReference>
<dbReference type="GO" id="GO:0019856">
    <property type="term" value="P:pyrimidine nucleobase biosynthetic process"/>
    <property type="evidence" value="ECO:0007669"/>
    <property type="project" value="TreeGrafter"/>
</dbReference>
<reference evidence="11" key="1">
    <citation type="submission" date="2017-08" db="EMBL/GenBank/DDBJ databases">
        <title>A dynamic microbial community with high functional redundancy inhabits the cold, oxic subseafloor aquifer.</title>
        <authorList>
            <person name="Tully B.J."/>
            <person name="Wheat C.G."/>
            <person name="Glazer B.T."/>
            <person name="Huber J.A."/>
        </authorList>
    </citation>
    <scope>NUCLEOTIDE SEQUENCE [LARGE SCALE GENOMIC DNA]</scope>
</reference>
<evidence type="ECO:0000256" key="5">
    <source>
        <dbReference type="ARBA" id="ARBA00022793"/>
    </source>
</evidence>
<keyword evidence="9" id="KW-0460">Magnesium</keyword>
<feature type="binding site" evidence="9">
    <location>
        <position position="120"/>
    </location>
    <ligand>
        <name>orotate</name>
        <dbReference type="ChEBI" id="CHEBI:30839"/>
    </ligand>
</feature>
<dbReference type="EMBL" id="NVUU01000067">
    <property type="protein sequence ID" value="PCI93250.1"/>
    <property type="molecule type" value="Genomic_DNA"/>
</dbReference>
<dbReference type="SUPFAM" id="SSF53271">
    <property type="entry name" value="PRTase-like"/>
    <property type="match status" value="1"/>
</dbReference>
<dbReference type="HAMAP" id="MF_01208">
    <property type="entry name" value="PyrE"/>
    <property type="match status" value="1"/>
</dbReference>
<evidence type="ECO:0000313" key="10">
    <source>
        <dbReference type="EMBL" id="PCI93250.1"/>
    </source>
</evidence>
<evidence type="ECO:0000256" key="7">
    <source>
        <dbReference type="ARBA" id="ARBA00023239"/>
    </source>
</evidence>
<organism evidence="10 11">
    <name type="scientific">Aerophobetes bacterium</name>
    <dbReference type="NCBI Taxonomy" id="2030807"/>
    <lineage>
        <taxon>Bacteria</taxon>
        <taxon>Candidatus Aerophobota</taxon>
    </lineage>
</organism>
<comment type="caution">
    <text evidence="9">Lacks conserved residue(s) required for the propagation of feature annotation.</text>
</comment>
<dbReference type="UniPathway" id="UPA00070">
    <property type="reaction ID" value="UER00119"/>
</dbReference>
<dbReference type="EC" id="2.4.2.10" evidence="9"/>
<protein>
    <recommendedName>
        <fullName evidence="9">Orotate phosphoribosyltransferase</fullName>
        <shortName evidence="9">OPRT</shortName>
        <shortName evidence="9">OPRTase</shortName>
        <ecNumber evidence="9">2.4.2.10</ecNumber>
    </recommendedName>
</protein>
<accession>A0A2A4YF54</accession>
<keyword evidence="5" id="KW-0210">Decarboxylase</keyword>
<dbReference type="NCBIfam" id="NF010382">
    <property type="entry name" value="PRK13809.1"/>
    <property type="match status" value="1"/>
</dbReference>
<evidence type="ECO:0000256" key="9">
    <source>
        <dbReference type="HAMAP-Rule" id="MF_01208"/>
    </source>
</evidence>
<feature type="binding site" description="in other chain" evidence="9">
    <location>
        <position position="91"/>
    </location>
    <ligand>
        <name>5-phospho-alpha-D-ribose 1-diphosphate</name>
        <dbReference type="ChEBI" id="CHEBI:58017"/>
        <note>ligand shared between dimeric partners</note>
    </ligand>
</feature>
<dbReference type="PANTHER" id="PTHR19278:SF9">
    <property type="entry name" value="URIDINE 5'-MONOPHOSPHATE SYNTHASE"/>
    <property type="match status" value="1"/>
</dbReference>
<keyword evidence="4 9" id="KW-0808">Transferase</keyword>
<dbReference type="PANTHER" id="PTHR19278">
    <property type="entry name" value="OROTATE PHOSPHORIBOSYLTRANSFERASE"/>
    <property type="match status" value="1"/>
</dbReference>
<feature type="binding site" description="in other chain" evidence="9">
    <location>
        <begin position="116"/>
        <end position="124"/>
    </location>
    <ligand>
        <name>5-phospho-alpha-D-ribose 1-diphosphate</name>
        <dbReference type="ChEBI" id="CHEBI:58017"/>
        <note>ligand shared between dimeric partners</note>
    </ligand>
</feature>
<dbReference type="GO" id="GO:0044205">
    <property type="term" value="P:'de novo' UMP biosynthetic process"/>
    <property type="evidence" value="ECO:0007669"/>
    <property type="project" value="UniProtKB-UniRule"/>
</dbReference>
<evidence type="ECO:0000256" key="2">
    <source>
        <dbReference type="ARBA" id="ARBA00004889"/>
    </source>
</evidence>
<dbReference type="CDD" id="cd06223">
    <property type="entry name" value="PRTases_typeI"/>
    <property type="match status" value="1"/>
</dbReference>
<comment type="catalytic activity">
    <reaction evidence="9">
        <text>orotidine 5'-phosphate + diphosphate = orotate + 5-phospho-alpha-D-ribose 1-diphosphate</text>
        <dbReference type="Rhea" id="RHEA:10380"/>
        <dbReference type="ChEBI" id="CHEBI:30839"/>
        <dbReference type="ChEBI" id="CHEBI:33019"/>
        <dbReference type="ChEBI" id="CHEBI:57538"/>
        <dbReference type="ChEBI" id="CHEBI:58017"/>
        <dbReference type="EC" id="2.4.2.10"/>
    </reaction>
</comment>
<dbReference type="Proteomes" id="UP000217838">
    <property type="component" value="Unassembled WGS sequence"/>
</dbReference>
<comment type="pathway">
    <text evidence="2 9">Pyrimidine metabolism; UMP biosynthesis via de novo pathway; UMP from orotate: step 1/2.</text>
</comment>